<evidence type="ECO:0000256" key="3">
    <source>
        <dbReference type="ARBA" id="ARBA00023274"/>
    </source>
</evidence>
<dbReference type="PANTHER" id="PTHR10724">
    <property type="entry name" value="30S RIBOSOMAL PROTEIN S1"/>
    <property type="match status" value="1"/>
</dbReference>
<keyword evidence="3" id="KW-0687">Ribonucleoprotein</keyword>
<dbReference type="GO" id="GO:0006412">
    <property type="term" value="P:translation"/>
    <property type="evidence" value="ECO:0007669"/>
    <property type="project" value="TreeGrafter"/>
</dbReference>
<dbReference type="InterPro" id="IPR035104">
    <property type="entry name" value="Ribosomal_protein_S1-like"/>
</dbReference>
<feature type="domain" description="S1 motif" evidence="4">
    <location>
        <begin position="303"/>
        <end position="375"/>
    </location>
</feature>
<keyword evidence="2 5" id="KW-0689">Ribosomal protein</keyword>
<dbReference type="CDD" id="cd05687">
    <property type="entry name" value="S1_RPS1_repeat_ec1_hs1"/>
    <property type="match status" value="1"/>
</dbReference>
<dbReference type="HOGENOM" id="CLU_015805_2_1_10"/>
<dbReference type="PROSITE" id="PS50126">
    <property type="entry name" value="S1"/>
    <property type="match status" value="5"/>
</dbReference>
<name>L7VJH7_9FLAO</name>
<dbReference type="GO" id="GO:0003735">
    <property type="term" value="F:structural constituent of ribosome"/>
    <property type="evidence" value="ECO:0007669"/>
    <property type="project" value="TreeGrafter"/>
</dbReference>
<evidence type="ECO:0000259" key="4">
    <source>
        <dbReference type="PROSITE" id="PS50126"/>
    </source>
</evidence>
<gene>
    <name evidence="5" type="primary">rpsA</name>
    <name evidence="5" type="ORF">ASNER_082</name>
</gene>
<dbReference type="InterPro" id="IPR003029">
    <property type="entry name" value="S1_domain"/>
</dbReference>
<evidence type="ECO:0000256" key="1">
    <source>
        <dbReference type="ARBA" id="ARBA00006767"/>
    </source>
</evidence>
<proteinExistence type="inferred from homology"/>
<dbReference type="Gene3D" id="2.40.50.140">
    <property type="entry name" value="Nucleic acid-binding proteins"/>
    <property type="match status" value="5"/>
</dbReference>
<dbReference type="GO" id="GO:0022627">
    <property type="term" value="C:cytosolic small ribosomal subunit"/>
    <property type="evidence" value="ECO:0007669"/>
    <property type="project" value="TreeGrafter"/>
</dbReference>
<reference evidence="5 6" key="1">
    <citation type="journal article" date="2013" name="Environ. Microbiol.">
        <title>The nutrient supplying capabilities of Uzinura, an endosymbiont of armoured scale insects.</title>
        <authorList>
            <person name="Sabree Z.L."/>
            <person name="Huang C.Y."/>
            <person name="Okusu A."/>
            <person name="Moran N.A."/>
            <person name="Normark B.B."/>
        </authorList>
    </citation>
    <scope>NUCLEOTIDE SEQUENCE [LARGE SCALE GENOMIC DNA]</scope>
    <source>
        <strain evidence="5 6">ASNER</strain>
    </source>
</reference>
<feature type="domain" description="S1 motif" evidence="4">
    <location>
        <begin position="392"/>
        <end position="456"/>
    </location>
</feature>
<evidence type="ECO:0000256" key="2">
    <source>
        <dbReference type="ARBA" id="ARBA00022980"/>
    </source>
</evidence>
<feature type="domain" description="S1 motif" evidence="4">
    <location>
        <begin position="47"/>
        <end position="108"/>
    </location>
</feature>
<dbReference type="EMBL" id="CP003263">
    <property type="protein sequence ID" value="AGC66854.1"/>
    <property type="molecule type" value="Genomic_DNA"/>
</dbReference>
<dbReference type="PRINTS" id="PR00681">
    <property type="entry name" value="RIBOSOMALS1"/>
</dbReference>
<keyword evidence="6" id="KW-1185">Reference proteome</keyword>
<dbReference type="GO" id="GO:0003729">
    <property type="term" value="F:mRNA binding"/>
    <property type="evidence" value="ECO:0007669"/>
    <property type="project" value="TreeGrafter"/>
</dbReference>
<feature type="domain" description="S1 motif" evidence="4">
    <location>
        <begin position="218"/>
        <end position="286"/>
    </location>
</feature>
<comment type="similarity">
    <text evidence="1">Belongs to the bacterial ribosomal protein bS1 family.</text>
</comment>
<dbReference type="SMART" id="SM00316">
    <property type="entry name" value="S1"/>
    <property type="match status" value="5"/>
</dbReference>
<dbReference type="InterPro" id="IPR050437">
    <property type="entry name" value="Ribos_protein_bS1-like"/>
</dbReference>
<dbReference type="InterPro" id="IPR012340">
    <property type="entry name" value="NA-bd_OB-fold"/>
</dbReference>
<organism evidence="5 6">
    <name type="scientific">Candidatus Uzinura diaspidicola str. ASNER</name>
    <dbReference type="NCBI Taxonomy" id="1133592"/>
    <lineage>
        <taxon>Bacteria</taxon>
        <taxon>Pseudomonadati</taxon>
        <taxon>Bacteroidota</taxon>
        <taxon>Flavobacteriia</taxon>
        <taxon>Flavobacteriales</taxon>
        <taxon>Candidatus Uzinura</taxon>
    </lineage>
</organism>
<dbReference type="STRING" id="1133592.ASNER_082"/>
<evidence type="ECO:0000313" key="6">
    <source>
        <dbReference type="Proteomes" id="UP000011174"/>
    </source>
</evidence>
<dbReference type="CDD" id="cd05688">
    <property type="entry name" value="S1_RPS1_repeat_ec3"/>
    <property type="match status" value="1"/>
</dbReference>
<dbReference type="OrthoDB" id="9804077at2"/>
<feature type="domain" description="S1 motif" evidence="4">
    <location>
        <begin position="126"/>
        <end position="197"/>
    </location>
</feature>
<dbReference type="Proteomes" id="UP000011174">
    <property type="component" value="Chromosome"/>
</dbReference>
<protein>
    <submittedName>
        <fullName evidence="5">30S ribosomal protein S1</fullName>
    </submittedName>
</protein>
<dbReference type="AlphaFoldDB" id="L7VJH7"/>
<dbReference type="PATRIC" id="fig|1133592.3.peg.74"/>
<sequence>MFEKTNQFINANVSTDIFNWNAYEDHQKEDHIKDFYKEVSINTINQYEILRGVITKILDKEIIVDIHFKYEGIISINEFRNKKNIKVGDTIDVMVEKIYKGQLLLSNRKAKIRRSWERAKEAYKNREIITGKVIGRTKGGMIVRILEHIEAFMPGSQIDPKPLYNFDNFYSEVYNKYMEFKILKINNEYKNIVVSHKALIEDEIEKQKKKFISELQPGQIIIAKVKNITSYGAFCDLGGIDGLVHNSDISWKRINHPSDVLKINEKVKVVILDFNEDKNRIQLGIKHLLPNPWISLDKNLKIGNKIKGKVIAITEYGAFVEIENHPGVEALLHVSEISWSNQLRLAKDFIKIDDVVEGVILTLDRKEKKMSLGVKELTKNPWLEIQEKYKKGSIHTGTIRHVTEYGVFVELEEGIDGMIHNSDLSYTNFKLGVGDIIETIVLEMDVEHQRIHLGLRI</sequence>
<dbReference type="KEGG" id="udi:ASNER_082"/>
<dbReference type="PANTHER" id="PTHR10724:SF7">
    <property type="entry name" value="SMALL RIBOSOMAL SUBUNIT PROTEIN BS1C"/>
    <property type="match status" value="1"/>
</dbReference>
<evidence type="ECO:0000313" key="5">
    <source>
        <dbReference type="EMBL" id="AGC66854.1"/>
    </source>
</evidence>
<accession>L7VJH7</accession>
<dbReference type="SUPFAM" id="SSF50249">
    <property type="entry name" value="Nucleic acid-binding proteins"/>
    <property type="match status" value="5"/>
</dbReference>
<dbReference type="Pfam" id="PF00575">
    <property type="entry name" value="S1"/>
    <property type="match status" value="4"/>
</dbReference>
<dbReference type="CDD" id="cd04465">
    <property type="entry name" value="S1_RPS1_repeat_ec2_hs2"/>
    <property type="match status" value="1"/>
</dbReference>